<dbReference type="InterPro" id="IPR038501">
    <property type="entry name" value="Spore_GerAC_C_sf"/>
</dbReference>
<dbReference type="NCBIfam" id="TIGR02887">
    <property type="entry name" value="spore_ger_x_C"/>
    <property type="match status" value="1"/>
</dbReference>
<dbReference type="Proteomes" id="UP000665561">
    <property type="component" value="Unassembled WGS sequence"/>
</dbReference>
<dbReference type="PANTHER" id="PTHR35789">
    <property type="entry name" value="SPORE GERMINATION PROTEIN B3"/>
    <property type="match status" value="1"/>
</dbReference>
<evidence type="ECO:0000259" key="8">
    <source>
        <dbReference type="Pfam" id="PF05504"/>
    </source>
</evidence>
<keyword evidence="4" id="KW-0732">Signal</keyword>
<comment type="similarity">
    <text evidence="2">Belongs to the GerABKC lipoprotein family.</text>
</comment>
<evidence type="ECO:0000259" key="9">
    <source>
        <dbReference type="Pfam" id="PF25198"/>
    </source>
</evidence>
<feature type="domain" description="Spore germination protein N-terminal" evidence="9">
    <location>
        <begin position="26"/>
        <end position="191"/>
    </location>
</feature>
<evidence type="ECO:0000313" key="11">
    <source>
        <dbReference type="Proteomes" id="UP000665561"/>
    </source>
</evidence>
<evidence type="ECO:0000256" key="4">
    <source>
        <dbReference type="ARBA" id="ARBA00022729"/>
    </source>
</evidence>
<proteinExistence type="inferred from homology"/>
<evidence type="ECO:0000256" key="5">
    <source>
        <dbReference type="ARBA" id="ARBA00023136"/>
    </source>
</evidence>
<evidence type="ECO:0000313" key="10">
    <source>
        <dbReference type="EMBL" id="NBD27268.1"/>
    </source>
</evidence>
<evidence type="ECO:0000256" key="7">
    <source>
        <dbReference type="ARBA" id="ARBA00023288"/>
    </source>
</evidence>
<evidence type="ECO:0000256" key="6">
    <source>
        <dbReference type="ARBA" id="ARBA00023139"/>
    </source>
</evidence>
<dbReference type="InterPro" id="IPR057336">
    <property type="entry name" value="GerAC_N"/>
</dbReference>
<dbReference type="InterPro" id="IPR046953">
    <property type="entry name" value="Spore_GerAC-like_C"/>
</dbReference>
<accession>A0ABW9XX39</accession>
<keyword evidence="11" id="KW-1185">Reference proteome</keyword>
<dbReference type="Pfam" id="PF25198">
    <property type="entry name" value="Spore_GerAC_N"/>
    <property type="match status" value="1"/>
</dbReference>
<feature type="domain" description="Spore germination GerAC-like C-terminal" evidence="8">
    <location>
        <begin position="202"/>
        <end position="352"/>
    </location>
</feature>
<reference evidence="10 11" key="1">
    <citation type="submission" date="2020-01" db="EMBL/GenBank/DDBJ databases">
        <title>Paenibacillus soybeanensis sp. nov. isolated from the nodules of soybean (Glycine max(L.) Merr).</title>
        <authorList>
            <person name="Wang H."/>
        </authorList>
    </citation>
    <scope>NUCLEOTIDE SEQUENCE [LARGE SCALE GENOMIC DNA]</scope>
    <source>
        <strain evidence="10 11">T1</strain>
    </source>
</reference>
<dbReference type="PROSITE" id="PS51257">
    <property type="entry name" value="PROKAR_LIPOPROTEIN"/>
    <property type="match status" value="1"/>
</dbReference>
<keyword evidence="6" id="KW-0564">Palmitate</keyword>
<dbReference type="PANTHER" id="PTHR35789:SF1">
    <property type="entry name" value="SPORE GERMINATION PROTEIN B3"/>
    <property type="match status" value="1"/>
</dbReference>
<comment type="caution">
    <text evidence="10">The sequence shown here is derived from an EMBL/GenBank/DDBJ whole genome shotgun (WGS) entry which is preliminary data.</text>
</comment>
<keyword evidence="3" id="KW-0309">Germination</keyword>
<sequence>MKRTLKRGAGLSAVVGLLCALCGCWDNRDIDHRSLPVVMGVALHDDLYEVVLQIPETSQKGIDIRIISQTGKTINQAVDKISERMETSVDLLHLKLILVETEYAREGLTDSISSFMRARDISPKTIIAICDEKLDPFFDYVASSMTPKGTTLYDCFEKNAGWNPQMSLTRIWEVYRSIHSYTRDVAIPIIKSGRSGTIDYLGSALIKNGKMVDRISPEETLLFNSFNGQSAQGKIEVMDHASVLILRSSVRHRSKFAHGTPHLDVRITLKVSIVETKGSVTSKLVKKEVEEILAKRFDGMLHKVQTQESDILGLGQYFRKDIPRAQLRNWRTEYLPKLKVDFKINTIIQNDGNTKLT</sequence>
<keyword evidence="7" id="KW-0449">Lipoprotein</keyword>
<comment type="subcellular location">
    <subcellularLocation>
        <location evidence="1">Membrane</location>
        <topology evidence="1">Lipid-anchor</topology>
    </subcellularLocation>
</comment>
<evidence type="ECO:0000256" key="1">
    <source>
        <dbReference type="ARBA" id="ARBA00004635"/>
    </source>
</evidence>
<dbReference type="InterPro" id="IPR008844">
    <property type="entry name" value="Spore_GerAC-like"/>
</dbReference>
<dbReference type="EMBL" id="JAAAMV010000026">
    <property type="protein sequence ID" value="NBD27268.1"/>
    <property type="molecule type" value="Genomic_DNA"/>
</dbReference>
<evidence type="ECO:0000256" key="2">
    <source>
        <dbReference type="ARBA" id="ARBA00007886"/>
    </source>
</evidence>
<keyword evidence="5" id="KW-0472">Membrane</keyword>
<dbReference type="Pfam" id="PF05504">
    <property type="entry name" value="Spore_GerAC"/>
    <property type="match status" value="1"/>
</dbReference>
<dbReference type="Gene3D" id="3.30.300.210">
    <property type="entry name" value="Nutrient germinant receptor protein C, domain 3"/>
    <property type="match status" value="1"/>
</dbReference>
<gene>
    <name evidence="10" type="ORF">GT019_25645</name>
</gene>
<name>A0ABW9XX39_9BACL</name>
<evidence type="ECO:0000256" key="3">
    <source>
        <dbReference type="ARBA" id="ARBA00022544"/>
    </source>
</evidence>
<dbReference type="RefSeq" id="WP_161746291.1">
    <property type="nucleotide sequence ID" value="NZ_JAAAMV010000026.1"/>
</dbReference>
<organism evidence="10 11">
    <name type="scientific">Paenibacillus glycinis</name>
    <dbReference type="NCBI Taxonomy" id="2697035"/>
    <lineage>
        <taxon>Bacteria</taxon>
        <taxon>Bacillati</taxon>
        <taxon>Bacillota</taxon>
        <taxon>Bacilli</taxon>
        <taxon>Bacillales</taxon>
        <taxon>Paenibacillaceae</taxon>
        <taxon>Paenibacillus</taxon>
    </lineage>
</organism>
<protein>
    <submittedName>
        <fullName evidence="10">Ger(X)C family spore germination protein</fullName>
    </submittedName>
</protein>